<protein>
    <submittedName>
        <fullName evidence="1">Uncharacterized protein</fullName>
    </submittedName>
</protein>
<keyword evidence="2" id="KW-1185">Reference proteome</keyword>
<gene>
    <name evidence="1" type="ORF">AVEN_111358_1</name>
</gene>
<proteinExistence type="predicted"/>
<evidence type="ECO:0000313" key="2">
    <source>
        <dbReference type="Proteomes" id="UP000499080"/>
    </source>
</evidence>
<dbReference type="EMBL" id="BGPR01007433">
    <property type="protein sequence ID" value="GBN26805.1"/>
    <property type="molecule type" value="Genomic_DNA"/>
</dbReference>
<comment type="caution">
    <text evidence="1">The sequence shown here is derived from an EMBL/GenBank/DDBJ whole genome shotgun (WGS) entry which is preliminary data.</text>
</comment>
<sequence length="79" mass="9138">MTRTTPELAPLLSRGGRGHYMHEFGVQQAPTADLQWNRVSDLQPSGPRVRTLPLDHRGLTKLKVHSRDMKFNIFKYPWP</sequence>
<accession>A0A4Y2MI22</accession>
<dbReference type="AlphaFoldDB" id="A0A4Y2MI22"/>
<dbReference type="Proteomes" id="UP000499080">
    <property type="component" value="Unassembled WGS sequence"/>
</dbReference>
<dbReference type="OrthoDB" id="1099063at2759"/>
<reference evidence="1 2" key="1">
    <citation type="journal article" date="2019" name="Sci. Rep.">
        <title>Orb-weaving spider Araneus ventricosus genome elucidates the spidroin gene catalogue.</title>
        <authorList>
            <person name="Kono N."/>
            <person name="Nakamura H."/>
            <person name="Ohtoshi R."/>
            <person name="Moran D.A.P."/>
            <person name="Shinohara A."/>
            <person name="Yoshida Y."/>
            <person name="Fujiwara M."/>
            <person name="Mori M."/>
            <person name="Tomita M."/>
            <person name="Arakawa K."/>
        </authorList>
    </citation>
    <scope>NUCLEOTIDE SEQUENCE [LARGE SCALE GENOMIC DNA]</scope>
</reference>
<name>A0A4Y2MI22_ARAVE</name>
<evidence type="ECO:0000313" key="1">
    <source>
        <dbReference type="EMBL" id="GBN26805.1"/>
    </source>
</evidence>
<organism evidence="1 2">
    <name type="scientific">Araneus ventricosus</name>
    <name type="common">Orbweaver spider</name>
    <name type="synonym">Epeira ventricosa</name>
    <dbReference type="NCBI Taxonomy" id="182803"/>
    <lineage>
        <taxon>Eukaryota</taxon>
        <taxon>Metazoa</taxon>
        <taxon>Ecdysozoa</taxon>
        <taxon>Arthropoda</taxon>
        <taxon>Chelicerata</taxon>
        <taxon>Arachnida</taxon>
        <taxon>Araneae</taxon>
        <taxon>Araneomorphae</taxon>
        <taxon>Entelegynae</taxon>
        <taxon>Araneoidea</taxon>
        <taxon>Araneidae</taxon>
        <taxon>Araneus</taxon>
    </lineage>
</organism>